<dbReference type="InterPro" id="IPR043519">
    <property type="entry name" value="NT_sf"/>
</dbReference>
<reference evidence="3" key="1">
    <citation type="journal article" date="2019" name="Int. J. Syst. Evol. Microbiol.">
        <title>The Global Catalogue of Microorganisms (GCM) 10K type strain sequencing project: providing services to taxonomists for standard genome sequencing and annotation.</title>
        <authorList>
            <consortium name="The Broad Institute Genomics Platform"/>
            <consortium name="The Broad Institute Genome Sequencing Center for Infectious Disease"/>
            <person name="Wu L."/>
            <person name="Ma J."/>
        </authorList>
    </citation>
    <scope>NUCLEOTIDE SEQUENCE [LARGE SCALE GENOMIC DNA]</scope>
    <source>
        <strain evidence="3">NBRC 112299</strain>
    </source>
</reference>
<name>A0ABQ6I8B2_9MICO</name>
<dbReference type="EMBL" id="BSUN01000001">
    <property type="protein sequence ID" value="GMA34062.1"/>
    <property type="molecule type" value="Genomic_DNA"/>
</dbReference>
<dbReference type="PANTHER" id="PTHR30621">
    <property type="entry name" value="GLUTAMINE SYNTHETASE ADENYLYLTRANSFERASE"/>
    <property type="match status" value="1"/>
</dbReference>
<dbReference type="Pfam" id="PF03710">
    <property type="entry name" value="GlnE"/>
    <property type="match status" value="1"/>
</dbReference>
<accession>A0ABQ6I8B2</accession>
<evidence type="ECO:0000313" key="3">
    <source>
        <dbReference type="Proteomes" id="UP001157125"/>
    </source>
</evidence>
<gene>
    <name evidence="2" type="ORF">GCM10025876_02660</name>
</gene>
<dbReference type="InterPro" id="IPR023057">
    <property type="entry name" value="GlnE"/>
</dbReference>
<dbReference type="InterPro" id="IPR005190">
    <property type="entry name" value="GlnE_rpt_dom"/>
</dbReference>
<evidence type="ECO:0000313" key="2">
    <source>
        <dbReference type="EMBL" id="GMA34062.1"/>
    </source>
</evidence>
<keyword evidence="3" id="KW-1185">Reference proteome</keyword>
<evidence type="ECO:0000259" key="1">
    <source>
        <dbReference type="Pfam" id="PF03710"/>
    </source>
</evidence>
<organism evidence="2 3">
    <name type="scientific">Demequina litorisediminis</name>
    <dbReference type="NCBI Taxonomy" id="1849022"/>
    <lineage>
        <taxon>Bacteria</taxon>
        <taxon>Bacillati</taxon>
        <taxon>Actinomycetota</taxon>
        <taxon>Actinomycetes</taxon>
        <taxon>Micrococcales</taxon>
        <taxon>Demequinaceae</taxon>
        <taxon>Demequina</taxon>
    </lineage>
</organism>
<feature type="domain" description="Glutamate-ammonia ligase adenylyltransferase repeated" evidence="1">
    <location>
        <begin position="4"/>
        <end position="172"/>
    </location>
</feature>
<dbReference type="CDD" id="cd05401">
    <property type="entry name" value="NT_GlnE_GlnD_like"/>
    <property type="match status" value="1"/>
</dbReference>
<dbReference type="Gene3D" id="3.30.460.10">
    <property type="entry name" value="Beta Polymerase, domain 2"/>
    <property type="match status" value="1"/>
</dbReference>
<proteinExistence type="predicted"/>
<dbReference type="SUPFAM" id="SSF81301">
    <property type="entry name" value="Nucleotidyltransferase"/>
    <property type="match status" value="1"/>
</dbReference>
<comment type="caution">
    <text evidence="2">The sequence shown here is derived from an EMBL/GenBank/DDBJ whole genome shotgun (WGS) entry which is preliminary data.</text>
</comment>
<dbReference type="PANTHER" id="PTHR30621:SF0">
    <property type="entry name" value="BIFUNCTIONAL GLUTAMINE SYNTHETASE ADENYLYLTRANSFERASE_ADENYLYL-REMOVING ENZYME"/>
    <property type="match status" value="1"/>
</dbReference>
<protein>
    <recommendedName>
        <fullName evidence="1">Glutamate-ammonia ligase adenylyltransferase repeated domain-containing protein</fullName>
    </recommendedName>
</protein>
<dbReference type="Proteomes" id="UP001157125">
    <property type="component" value="Unassembled WGS sequence"/>
</dbReference>
<sequence length="221" mass="24152">MAYRRQLMRVAAEDLFHATPPAIFPEVGAALADLAGAALEAGLAVARADLPTHHHTRLAIMGMGKCGGRELNYVSDVDVIFVAEPAGDATDEQSIKAATRLAAAAARACDRPGAEPPLWQVDANLRPEGKDGALVRNLASHQAYYERWAESWEFQALLKARPIAGDREIGERYVEAMQPMVWMAVEREGFVQGAQAMRRRVEDHVPAEVADRQIAWCGRPS</sequence>